<evidence type="ECO:0000313" key="2">
    <source>
        <dbReference type="Proteomes" id="UP001497472"/>
    </source>
</evidence>
<protein>
    <submittedName>
        <fullName evidence="1">Uncharacterized protein</fullName>
    </submittedName>
</protein>
<proteinExistence type="predicted"/>
<reference evidence="1 2" key="1">
    <citation type="submission" date="2023-11" db="EMBL/GenBank/DDBJ databases">
        <authorList>
            <person name="Okamura Y."/>
        </authorList>
    </citation>
    <scope>NUCLEOTIDE SEQUENCE [LARGE SCALE GENOMIC DNA]</scope>
</reference>
<comment type="caution">
    <text evidence="1">The sequence shown here is derived from an EMBL/GenBank/DDBJ whole genome shotgun (WGS) entry which is preliminary data.</text>
</comment>
<accession>A0AAV1JVB4</accession>
<organism evidence="1 2">
    <name type="scientific">Leptosia nina</name>
    <dbReference type="NCBI Taxonomy" id="320188"/>
    <lineage>
        <taxon>Eukaryota</taxon>
        <taxon>Metazoa</taxon>
        <taxon>Ecdysozoa</taxon>
        <taxon>Arthropoda</taxon>
        <taxon>Hexapoda</taxon>
        <taxon>Insecta</taxon>
        <taxon>Pterygota</taxon>
        <taxon>Neoptera</taxon>
        <taxon>Endopterygota</taxon>
        <taxon>Lepidoptera</taxon>
        <taxon>Glossata</taxon>
        <taxon>Ditrysia</taxon>
        <taxon>Papilionoidea</taxon>
        <taxon>Pieridae</taxon>
        <taxon>Pierinae</taxon>
        <taxon>Leptosia</taxon>
    </lineage>
</organism>
<keyword evidence="2" id="KW-1185">Reference proteome</keyword>
<sequence length="114" mass="13252">MKQQKKKSCILFLKCSFFQESGCADSGSYTRDPCVHCWNWKHENEHGCPTGCLAVSSLPTTRLTGYLYRTLRGTPRRPRTCSIATQHREWRCWTPPNLHRQLQRRSQATKLLPS</sequence>
<dbReference type="Proteomes" id="UP001497472">
    <property type="component" value="Unassembled WGS sequence"/>
</dbReference>
<evidence type="ECO:0000313" key="1">
    <source>
        <dbReference type="EMBL" id="CAK1552334.1"/>
    </source>
</evidence>
<gene>
    <name evidence="1" type="ORF">LNINA_LOCUS11383</name>
</gene>
<dbReference type="AlphaFoldDB" id="A0AAV1JVB4"/>
<dbReference type="EMBL" id="CAVLEF010000140">
    <property type="protein sequence ID" value="CAK1552334.1"/>
    <property type="molecule type" value="Genomic_DNA"/>
</dbReference>
<name>A0AAV1JVB4_9NEOP</name>